<dbReference type="NCBIfam" id="TIGR03897">
    <property type="entry name" value="lanti_2_LanM"/>
    <property type="match status" value="1"/>
</dbReference>
<comment type="caution">
    <text evidence="3">The sequence shown here is derived from an EMBL/GenBank/DDBJ whole genome shotgun (WGS) entry which is preliminary data.</text>
</comment>
<dbReference type="Pfam" id="PF05147">
    <property type="entry name" value="LANC_like"/>
    <property type="match status" value="1"/>
</dbReference>
<proteinExistence type="predicted"/>
<evidence type="ECO:0000256" key="1">
    <source>
        <dbReference type="PIRSR" id="PIRSR607822-1"/>
    </source>
</evidence>
<dbReference type="AlphaFoldDB" id="A0A317NH38"/>
<gene>
    <name evidence="3" type="ORF">DFR69_106296</name>
</gene>
<feature type="binding site" evidence="1">
    <location>
        <position position="974"/>
    </location>
    <ligand>
        <name>Zn(2+)</name>
        <dbReference type="ChEBI" id="CHEBI:29105"/>
    </ligand>
</feature>
<name>A0A317NH38_9NOCA</name>
<evidence type="ECO:0000259" key="2">
    <source>
        <dbReference type="Pfam" id="PF13575"/>
    </source>
</evidence>
<dbReference type="Proteomes" id="UP000246410">
    <property type="component" value="Unassembled WGS sequence"/>
</dbReference>
<dbReference type="EMBL" id="QGTL01000006">
    <property type="protein sequence ID" value="PWV74485.1"/>
    <property type="molecule type" value="Genomic_DNA"/>
</dbReference>
<dbReference type="GO" id="GO:0046872">
    <property type="term" value="F:metal ion binding"/>
    <property type="evidence" value="ECO:0007669"/>
    <property type="project" value="UniProtKB-KW"/>
</dbReference>
<dbReference type="CDD" id="cd04792">
    <property type="entry name" value="LanM-like"/>
    <property type="match status" value="1"/>
</dbReference>
<dbReference type="SMART" id="SM01260">
    <property type="entry name" value="LANC_like"/>
    <property type="match status" value="1"/>
</dbReference>
<keyword evidence="1" id="KW-0479">Metal-binding</keyword>
<dbReference type="GO" id="GO:0005975">
    <property type="term" value="P:carbohydrate metabolic process"/>
    <property type="evidence" value="ECO:0007669"/>
    <property type="project" value="InterPro"/>
</dbReference>
<protein>
    <submittedName>
        <fullName evidence="3">Type 2 lantibiotic biosynthesis protein LanM</fullName>
    </submittedName>
</protein>
<dbReference type="GO" id="GO:0031179">
    <property type="term" value="P:peptide modification"/>
    <property type="evidence" value="ECO:0007669"/>
    <property type="project" value="InterPro"/>
</dbReference>
<dbReference type="SUPFAM" id="SSF158745">
    <property type="entry name" value="LanC-like"/>
    <property type="match status" value="1"/>
</dbReference>
<dbReference type="InterPro" id="IPR012341">
    <property type="entry name" value="6hp_glycosidase-like_sf"/>
</dbReference>
<dbReference type="PRINTS" id="PR01950">
    <property type="entry name" value="LANCSUPER"/>
</dbReference>
<dbReference type="InterPro" id="IPR007822">
    <property type="entry name" value="LANC-like"/>
</dbReference>
<reference evidence="3 4" key="1">
    <citation type="submission" date="2018-05" db="EMBL/GenBank/DDBJ databases">
        <title>Genomic Encyclopedia of Type Strains, Phase IV (KMG-IV): sequencing the most valuable type-strain genomes for metagenomic binning, comparative biology and taxonomic classification.</title>
        <authorList>
            <person name="Goeker M."/>
        </authorList>
    </citation>
    <scope>NUCLEOTIDE SEQUENCE [LARGE SCALE GENOMIC DNA]</scope>
    <source>
        <strain evidence="3 4">DSM 44717</strain>
    </source>
</reference>
<dbReference type="Pfam" id="PF13575">
    <property type="entry name" value="DUF4135"/>
    <property type="match status" value="1"/>
</dbReference>
<organism evidence="3 4">
    <name type="scientific">Nocardia neocaledoniensis</name>
    <dbReference type="NCBI Taxonomy" id="236511"/>
    <lineage>
        <taxon>Bacteria</taxon>
        <taxon>Bacillati</taxon>
        <taxon>Actinomycetota</taxon>
        <taxon>Actinomycetes</taxon>
        <taxon>Mycobacteriales</taxon>
        <taxon>Nocardiaceae</taxon>
        <taxon>Nocardia</taxon>
    </lineage>
</organism>
<dbReference type="PIRSF" id="PIRSF037228">
    <property type="entry name" value="Lant_mod_RumM"/>
    <property type="match status" value="1"/>
</dbReference>
<keyword evidence="1" id="KW-0862">Zinc</keyword>
<feature type="domain" description="Lantibiotic biosynthesis protein dehydration" evidence="2">
    <location>
        <begin position="194"/>
        <end position="566"/>
    </location>
</feature>
<dbReference type="InterPro" id="IPR025410">
    <property type="entry name" value="Lant_dehyd"/>
</dbReference>
<feature type="binding site" evidence="1">
    <location>
        <position position="928"/>
    </location>
    <ligand>
        <name>Zn(2+)</name>
        <dbReference type="ChEBI" id="CHEBI:29105"/>
    </ligand>
</feature>
<sequence>MATDSSSVNPVERLARWRKGIPFQVGGSNGTAECGAVLSGEELWQLRLTTADLDEQRLLALLTEPMPQALDAISESLCENPDSPWDQERPFLVTVGCLLERAYRNVCARMDELLVDTDSNVSSVFADREELVRDLVRNSLAVRLDTMLHRSMVAELAKEHAANPSVAKEPADRFAEAVARFTEPGRRRALFDEFPLLAQRLHTVAELWQAFAVELLERLVTDLPELLTTLGAPASLGHLATVRAGLGDSHRSSRSVAVIEFSSGWKAVYKPRPFGVDAHFQDLLEWVNERTDGLNLRTVRCFDRGDYGWMEYVQAWPCTGSIELRTFYRRQGALLALLYVLHASDANAENLIAAGDQPVLIDLETLLQPRLEVLRSGNRSVAETAADELFGSSVIHAGLLPAGPYGWADRSGMSVQDGAGASSIRIPHVEAPGTDRMRIRLRKAAVPRGDNQPDHVVRLRDYVDSVLVGFTEVYTLLGRNRDALTRQDGPLAAFRTDQVRVLLRDTSTYGLILGMSFHPRLLRNRWDLEEHFDLLWREVATKPGLAAVTESERRALWAVDIPAFDARVDGTEVLDDQGAVVLDTGVTSGWQLLNEALERLGDEDLARQIWLIRACMLSNGVRWDEPVAVARDAHAPAATPIDDEPLYGVAQAVAERLVDLAVGDSEGAVWLGVRTGAETNWQVGVTGPDLYAGGLGIALFLGHYAEVSGDAEYRDLARRAAGAAVQQLRRGRFGRGTDVLGLIGLGGAVYALAQLGALWADDGLIAIARSLVAAMPPLIARDEDFAVIDGAAGALLGAGTLSRISGDADILDVIRDAADRLLTAQGAGSGNAAWMPRRMHELGLVEEPLAGYGHGASGIASALVCASELLGDETYLDAALLAVDYERRLFEPKHGNWRDIRRFSGHEGPATEKVGDWTDTEGNTIAWCHGAVGIGLTRLHILRHCADDGVESDMVAALETTLRSGFGNGNSLCHGDFGSLELAVTVASDRADGELWTRLRRHAATVVDSITEEGWRCGIQRDLEVPGLYNGLAGIGFGALRVSAAPGVPSPFLVP</sequence>
<keyword evidence="4" id="KW-1185">Reference proteome</keyword>
<accession>A0A317NH38</accession>
<dbReference type="InterPro" id="IPR017146">
    <property type="entry name" value="Lanti_2_LanM"/>
</dbReference>
<dbReference type="Gene3D" id="1.50.10.10">
    <property type="match status" value="1"/>
</dbReference>
<evidence type="ECO:0000313" key="4">
    <source>
        <dbReference type="Proteomes" id="UP000246410"/>
    </source>
</evidence>
<evidence type="ECO:0000313" key="3">
    <source>
        <dbReference type="EMBL" id="PWV74485.1"/>
    </source>
</evidence>
<feature type="binding site" evidence="1">
    <location>
        <position position="973"/>
    </location>
    <ligand>
        <name>Zn(2+)</name>
        <dbReference type="ChEBI" id="CHEBI:29105"/>
    </ligand>
</feature>